<dbReference type="SUPFAM" id="SSF161098">
    <property type="entry name" value="MetI-like"/>
    <property type="match status" value="1"/>
</dbReference>
<dbReference type="Proteomes" id="UP000279911">
    <property type="component" value="Unassembled WGS sequence"/>
</dbReference>
<evidence type="ECO:0000256" key="5">
    <source>
        <dbReference type="ARBA" id="ARBA00023136"/>
    </source>
</evidence>
<dbReference type="AlphaFoldDB" id="A0A427TYL8"/>
<protein>
    <submittedName>
        <fullName evidence="8">ABC transporter permease subunit</fullName>
    </submittedName>
</protein>
<evidence type="ECO:0000256" key="1">
    <source>
        <dbReference type="ARBA" id="ARBA00004141"/>
    </source>
</evidence>
<dbReference type="InterPro" id="IPR035906">
    <property type="entry name" value="MetI-like_sf"/>
</dbReference>
<evidence type="ECO:0000259" key="7">
    <source>
        <dbReference type="Pfam" id="PF00528"/>
    </source>
</evidence>
<dbReference type="Gene3D" id="1.10.3720.10">
    <property type="entry name" value="MetI-like"/>
    <property type="match status" value="1"/>
</dbReference>
<evidence type="ECO:0000256" key="6">
    <source>
        <dbReference type="SAM" id="Phobius"/>
    </source>
</evidence>
<evidence type="ECO:0000313" key="8">
    <source>
        <dbReference type="EMBL" id="RSD29578.1"/>
    </source>
</evidence>
<dbReference type="OrthoDB" id="2376472at2"/>
<reference evidence="9" key="1">
    <citation type="submission" date="2018-12" db="EMBL/GenBank/DDBJ databases">
        <title>Bacillus chawlae sp. nov., Bacillus glennii sp. nov., and Bacillus saganii sp. nov. Isolated from the Vehicle Assembly Building at Kennedy Space Center where the Viking Spacecraft were Assembled.</title>
        <authorList>
            <person name="Seuylemezian A."/>
            <person name="Vaishampayan P."/>
        </authorList>
    </citation>
    <scope>NUCLEOTIDE SEQUENCE [LARGE SCALE GENOMIC DNA]</scope>
    <source>
        <strain evidence="9">DSM 13966</strain>
    </source>
</reference>
<dbReference type="EMBL" id="RSFW01000001">
    <property type="protein sequence ID" value="RSD29578.1"/>
    <property type="molecule type" value="Genomic_DNA"/>
</dbReference>
<comment type="caution">
    <text evidence="8">The sequence shown here is derived from an EMBL/GenBank/DDBJ whole genome shotgun (WGS) entry which is preliminary data.</text>
</comment>
<evidence type="ECO:0000256" key="2">
    <source>
        <dbReference type="ARBA" id="ARBA00022448"/>
    </source>
</evidence>
<gene>
    <name evidence="8" type="ORF">EJA10_00265</name>
</gene>
<dbReference type="CDD" id="cd06261">
    <property type="entry name" value="TM_PBP2"/>
    <property type="match status" value="1"/>
</dbReference>
<feature type="domain" description="ABC transmembrane type-1" evidence="7">
    <location>
        <begin position="93"/>
        <end position="294"/>
    </location>
</feature>
<dbReference type="RefSeq" id="WP_125478011.1">
    <property type="nucleotide sequence ID" value="NZ_RSFW01000001.1"/>
</dbReference>
<keyword evidence="4 6" id="KW-1133">Transmembrane helix</keyword>
<feature type="transmembrane region" description="Helical" evidence="6">
    <location>
        <begin position="79"/>
        <end position="103"/>
    </location>
</feature>
<dbReference type="InterPro" id="IPR000515">
    <property type="entry name" value="MetI-like"/>
</dbReference>
<keyword evidence="2" id="KW-0813">Transport</keyword>
<name>A0A427TYL8_9BACI</name>
<keyword evidence="3 6" id="KW-0812">Transmembrane</keyword>
<comment type="subcellular location">
    <subcellularLocation>
        <location evidence="1">Membrane</location>
        <topology evidence="1">Multi-pass membrane protein</topology>
    </subcellularLocation>
</comment>
<dbReference type="PANTHER" id="PTHR43839:SF3">
    <property type="entry name" value="OLIGOPEPTIDE ABC TRANSPORTER, PERMEASE PROTEIN"/>
    <property type="match status" value="1"/>
</dbReference>
<dbReference type="GO" id="GO:0016020">
    <property type="term" value="C:membrane"/>
    <property type="evidence" value="ECO:0007669"/>
    <property type="project" value="UniProtKB-SubCell"/>
</dbReference>
<sequence length="297" mass="33685">MNKSLTIGLLILSLLLVISFTAPYLPFVDSSLKEQVMRQKEGGGYELPPFAPSKEYPLGSDANGVDLLSKVLLGTKETLLTILAIALIRYVFAIPLALASFYSRFFHKILIVWNRLFSFMPPIFFIILIVGTPFIVFSDNRFLWFMMVLALLEVGRVADIFYQGMQDIKKKPYVEAGIVAGSSALTMMRNYYWPPLRPFLIVQFFSDLGRILFLIGQLGIVEIFFSVEFVSQLGGAYKAMNTSNIWPTYYANITKHIWSDPWLPITGTVAIGITIFAFSLTSNGLQQYFDRKYKRAQ</sequence>
<feature type="transmembrane region" description="Helical" evidence="6">
    <location>
        <begin position="262"/>
        <end position="281"/>
    </location>
</feature>
<accession>A0A427TYL8</accession>
<dbReference type="PANTHER" id="PTHR43839">
    <property type="entry name" value="OPPC IN A BINDING PROTEIN-DEPENDENT TRANSPORT SYSTEM"/>
    <property type="match status" value="1"/>
</dbReference>
<feature type="transmembrane region" description="Helical" evidence="6">
    <location>
        <begin position="211"/>
        <end position="230"/>
    </location>
</feature>
<feature type="transmembrane region" description="Helical" evidence="6">
    <location>
        <begin position="142"/>
        <end position="161"/>
    </location>
</feature>
<dbReference type="Pfam" id="PF00528">
    <property type="entry name" value="BPD_transp_1"/>
    <property type="match status" value="1"/>
</dbReference>
<dbReference type="GO" id="GO:0055085">
    <property type="term" value="P:transmembrane transport"/>
    <property type="evidence" value="ECO:0007669"/>
    <property type="project" value="InterPro"/>
</dbReference>
<evidence type="ECO:0000313" key="9">
    <source>
        <dbReference type="Proteomes" id="UP000279911"/>
    </source>
</evidence>
<proteinExistence type="predicted"/>
<keyword evidence="5 6" id="KW-0472">Membrane</keyword>
<organism evidence="8 9">
    <name type="scientific">Mesobacillus subterraneus</name>
    <dbReference type="NCBI Taxonomy" id="285983"/>
    <lineage>
        <taxon>Bacteria</taxon>
        <taxon>Bacillati</taxon>
        <taxon>Bacillota</taxon>
        <taxon>Bacilli</taxon>
        <taxon>Bacillales</taxon>
        <taxon>Bacillaceae</taxon>
        <taxon>Mesobacillus</taxon>
    </lineage>
</organism>
<evidence type="ECO:0000256" key="4">
    <source>
        <dbReference type="ARBA" id="ARBA00022989"/>
    </source>
</evidence>
<evidence type="ECO:0000256" key="3">
    <source>
        <dbReference type="ARBA" id="ARBA00022692"/>
    </source>
</evidence>
<feature type="transmembrane region" description="Helical" evidence="6">
    <location>
        <begin position="115"/>
        <end position="136"/>
    </location>
</feature>